<keyword evidence="2" id="KW-1133">Transmembrane helix</keyword>
<evidence type="ECO:0000313" key="4">
    <source>
        <dbReference type="Proteomes" id="UP000018851"/>
    </source>
</evidence>
<feature type="transmembrane region" description="Helical" evidence="2">
    <location>
        <begin position="92"/>
        <end position="111"/>
    </location>
</feature>
<organism evidence="3 4">
    <name type="scientific">Sphingomonas sanxanigenens DSM 19645 = NX02</name>
    <dbReference type="NCBI Taxonomy" id="1123269"/>
    <lineage>
        <taxon>Bacteria</taxon>
        <taxon>Pseudomonadati</taxon>
        <taxon>Pseudomonadota</taxon>
        <taxon>Alphaproteobacteria</taxon>
        <taxon>Sphingomonadales</taxon>
        <taxon>Sphingomonadaceae</taxon>
        <taxon>Sphingomonas</taxon>
    </lineage>
</organism>
<evidence type="ECO:0000313" key="3">
    <source>
        <dbReference type="EMBL" id="AHE52721.1"/>
    </source>
</evidence>
<name>W0A6M2_9SPHN</name>
<feature type="transmembrane region" description="Helical" evidence="2">
    <location>
        <begin position="67"/>
        <end position="86"/>
    </location>
</feature>
<dbReference type="STRING" id="1123269.NX02_04900"/>
<evidence type="ECO:0000256" key="2">
    <source>
        <dbReference type="SAM" id="Phobius"/>
    </source>
</evidence>
<feature type="transmembrane region" description="Helical" evidence="2">
    <location>
        <begin position="305"/>
        <end position="323"/>
    </location>
</feature>
<protein>
    <submittedName>
        <fullName evidence="3">Uncharacterized protein</fullName>
    </submittedName>
</protein>
<feature type="transmembrane region" description="Helical" evidence="2">
    <location>
        <begin position="143"/>
        <end position="166"/>
    </location>
</feature>
<reference evidence="3 4" key="1">
    <citation type="submission" date="2013-07" db="EMBL/GenBank/DDBJ databases">
        <title>Completed genome of Sphingomonas sanxanigenens NX02.</title>
        <authorList>
            <person name="Ma T."/>
            <person name="Huang H."/>
            <person name="Wu M."/>
            <person name="Li X."/>
            <person name="Li G."/>
        </authorList>
    </citation>
    <scope>NUCLEOTIDE SEQUENCE [LARGE SCALE GENOMIC DNA]</scope>
    <source>
        <strain evidence="3 4">NX02</strain>
    </source>
</reference>
<dbReference type="EMBL" id="CP006644">
    <property type="protein sequence ID" value="AHE52721.1"/>
    <property type="molecule type" value="Genomic_DNA"/>
</dbReference>
<dbReference type="HOGENOM" id="CLU_064299_0_0_5"/>
<keyword evidence="2" id="KW-0812">Transmembrane</keyword>
<keyword evidence="4" id="KW-1185">Reference proteome</keyword>
<dbReference type="Proteomes" id="UP000018851">
    <property type="component" value="Chromosome"/>
</dbReference>
<feature type="transmembrane region" description="Helical" evidence="2">
    <location>
        <begin position="208"/>
        <end position="228"/>
    </location>
</feature>
<feature type="region of interest" description="Disordered" evidence="1">
    <location>
        <begin position="330"/>
        <end position="352"/>
    </location>
</feature>
<evidence type="ECO:0000256" key="1">
    <source>
        <dbReference type="SAM" id="MobiDB-lite"/>
    </source>
</evidence>
<feature type="transmembrane region" description="Helical" evidence="2">
    <location>
        <begin position="118"/>
        <end position="137"/>
    </location>
</feature>
<sequence>MRLLAVAMVRLAARLLPGEMREWGQAMRHEVAAIGDGGAALRFAFGCLGFASGRAILAGAGARPRRTAAVCAVVATASGLAYLAIAGAPLRYIQMNLAALIVGLAVAAVLAPRLRAMAGAAGAALLLLLALPLGVSVNGATRWLALGGVIVQPSLMLVPLATLGFARERNGVTAAAMIVLAGVLAAQPDRAMAGALAAAMLVMALRRFGAWSAAALAAAAAAFLVTMLRPDTQPAMPYVDRIIGSSFAVHPLAGVAVIGGLAVMLLPAVLGWRAGPRDRDLHVVFGAVWIAIILAAALGDYPTPLVGYGGSAIIGYALSLAGLPGKRARGGVAASDLPPRRPASESGTAAERRWWQGRRRTVPITPC</sequence>
<dbReference type="AlphaFoldDB" id="W0A6M2"/>
<accession>W0A6M2</accession>
<dbReference type="PATRIC" id="fig|1123269.5.peg.952"/>
<dbReference type="KEGG" id="ssan:NX02_04900"/>
<gene>
    <name evidence="3" type="ORF">NX02_04900</name>
</gene>
<dbReference type="eggNOG" id="ENOG502ZS6S">
    <property type="taxonomic scope" value="Bacteria"/>
</dbReference>
<keyword evidence="2" id="KW-0472">Membrane</keyword>
<feature type="transmembrane region" description="Helical" evidence="2">
    <location>
        <begin position="281"/>
        <end position="299"/>
    </location>
</feature>
<feature type="transmembrane region" description="Helical" evidence="2">
    <location>
        <begin position="248"/>
        <end position="269"/>
    </location>
</feature>
<proteinExistence type="predicted"/>